<protein>
    <submittedName>
        <fullName evidence="1">Uncharacterized protein</fullName>
    </submittedName>
</protein>
<proteinExistence type="predicted"/>
<comment type="caution">
    <text evidence="1">The sequence shown here is derived from an EMBL/GenBank/DDBJ whole genome shotgun (WGS) entry which is preliminary data.</text>
</comment>
<gene>
    <name evidence="1" type="ORF">F8M49_14180</name>
</gene>
<keyword evidence="2" id="KW-1185">Reference proteome</keyword>
<evidence type="ECO:0000313" key="2">
    <source>
        <dbReference type="Proteomes" id="UP001275440"/>
    </source>
</evidence>
<dbReference type="EMBL" id="WBMO01000001">
    <property type="protein sequence ID" value="MDV2476207.1"/>
    <property type="molecule type" value="Genomic_DNA"/>
</dbReference>
<accession>A0ABU3WQC6</accession>
<organism evidence="1 2">
    <name type="scientific">Rhodococcus zopfii</name>
    <dbReference type="NCBI Taxonomy" id="43772"/>
    <lineage>
        <taxon>Bacteria</taxon>
        <taxon>Bacillati</taxon>
        <taxon>Actinomycetota</taxon>
        <taxon>Actinomycetes</taxon>
        <taxon>Mycobacteriales</taxon>
        <taxon>Nocardiaceae</taxon>
        <taxon>Rhodococcus</taxon>
    </lineage>
</organism>
<evidence type="ECO:0000313" key="1">
    <source>
        <dbReference type="EMBL" id="MDV2476207.1"/>
    </source>
</evidence>
<name>A0ABU3WQC6_9NOCA</name>
<sequence>MAVSPNDMVAALLSAAQLTVDAHEFDTMVRDYPVMRAAADSLYLPELEFVEPAVTFDSRAAFLPV</sequence>
<reference evidence="1 2" key="1">
    <citation type="submission" date="2019-10" db="EMBL/GenBank/DDBJ databases">
        <title>Draft Genome Assembly of Rhodococcus zopfii DSM44189.</title>
        <authorList>
            <person name="Sutton J.M."/>
            <person name="Akob D.M."/>
            <person name="Bushman T.J."/>
        </authorList>
    </citation>
    <scope>NUCLEOTIDE SEQUENCE [LARGE SCALE GENOMIC DNA]</scope>
    <source>
        <strain evidence="1 2">DSM 44189</strain>
    </source>
</reference>
<dbReference type="Proteomes" id="UP001275440">
    <property type="component" value="Unassembled WGS sequence"/>
</dbReference>